<evidence type="ECO:0000256" key="6">
    <source>
        <dbReference type="ARBA" id="ARBA00023040"/>
    </source>
</evidence>
<keyword evidence="8" id="KW-0675">Receptor</keyword>
<comment type="subcellular location">
    <subcellularLocation>
        <location evidence="1">Cell membrane</location>
        <topology evidence="1">Multi-pass membrane protein</topology>
    </subcellularLocation>
</comment>
<feature type="region of interest" description="Disordered" evidence="11">
    <location>
        <begin position="524"/>
        <end position="545"/>
    </location>
</feature>
<feature type="transmembrane region" description="Helical" evidence="12">
    <location>
        <begin position="327"/>
        <end position="348"/>
    </location>
</feature>
<keyword evidence="6" id="KW-0297">G-protein coupled receptor</keyword>
<protein>
    <submittedName>
        <fullName evidence="15">CALRL-like protein</fullName>
    </submittedName>
</protein>
<dbReference type="Gene3D" id="4.10.1240.10">
    <property type="entry name" value="GPCR, family 2, extracellular hormone receptor domain"/>
    <property type="match status" value="1"/>
</dbReference>
<dbReference type="InterPro" id="IPR017981">
    <property type="entry name" value="GPCR_2-like_7TM"/>
</dbReference>
<evidence type="ECO:0000313" key="16">
    <source>
        <dbReference type="Proteomes" id="UP001164746"/>
    </source>
</evidence>
<evidence type="ECO:0000256" key="9">
    <source>
        <dbReference type="ARBA" id="ARBA00023180"/>
    </source>
</evidence>
<dbReference type="PROSITE" id="PS50261">
    <property type="entry name" value="G_PROTEIN_RECEP_F2_4"/>
    <property type="match status" value="1"/>
</dbReference>
<dbReference type="InterPro" id="IPR050332">
    <property type="entry name" value="GPCR_2"/>
</dbReference>
<dbReference type="InterPro" id="IPR001879">
    <property type="entry name" value="GPCR_2_extracellular_dom"/>
</dbReference>
<dbReference type="CDD" id="cd15041">
    <property type="entry name" value="7tmB1_hormone_R"/>
    <property type="match status" value="1"/>
</dbReference>
<evidence type="ECO:0000256" key="10">
    <source>
        <dbReference type="ARBA" id="ARBA00023224"/>
    </source>
</evidence>
<evidence type="ECO:0000256" key="8">
    <source>
        <dbReference type="ARBA" id="ARBA00023170"/>
    </source>
</evidence>
<feature type="transmembrane region" description="Helical" evidence="12">
    <location>
        <begin position="409"/>
        <end position="429"/>
    </location>
</feature>
<reference evidence="15" key="1">
    <citation type="submission" date="2022-11" db="EMBL/GenBank/DDBJ databases">
        <title>Centuries of genome instability and evolution in soft-shell clam transmissible cancer (bioRxiv).</title>
        <authorList>
            <person name="Hart S.F.M."/>
            <person name="Yonemitsu M.A."/>
            <person name="Giersch R.M."/>
            <person name="Beal B.F."/>
            <person name="Arriagada G."/>
            <person name="Davis B.W."/>
            <person name="Ostrander E.A."/>
            <person name="Goff S.P."/>
            <person name="Metzger M.J."/>
        </authorList>
    </citation>
    <scope>NUCLEOTIDE SEQUENCE</scope>
    <source>
        <strain evidence="15">MELC-2E11</strain>
        <tissue evidence="15">Siphon/mantle</tissue>
    </source>
</reference>
<dbReference type="InterPro" id="IPR000832">
    <property type="entry name" value="GPCR_2_secretin-like"/>
</dbReference>
<feature type="domain" description="G-protein coupled receptors family 2 profile 2" evidence="14">
    <location>
        <begin position="208"/>
        <end position="464"/>
    </location>
</feature>
<name>A0ABY7DBL8_MYAAR</name>
<evidence type="ECO:0000256" key="7">
    <source>
        <dbReference type="ARBA" id="ARBA00023136"/>
    </source>
</evidence>
<keyword evidence="16" id="KW-1185">Reference proteome</keyword>
<accession>A0ABY7DBL8</accession>
<keyword evidence="3" id="KW-1003">Cell membrane</keyword>
<evidence type="ECO:0000256" key="2">
    <source>
        <dbReference type="ARBA" id="ARBA00005314"/>
    </source>
</evidence>
<dbReference type="EMBL" id="CP111012">
    <property type="protein sequence ID" value="WAQ94298.1"/>
    <property type="molecule type" value="Genomic_DNA"/>
</dbReference>
<dbReference type="PROSITE" id="PS00649">
    <property type="entry name" value="G_PROTEIN_RECEP_F2_1"/>
    <property type="match status" value="1"/>
</dbReference>
<feature type="transmembrane region" description="Helical" evidence="12">
    <location>
        <begin position="288"/>
        <end position="307"/>
    </location>
</feature>
<dbReference type="SMART" id="SM00008">
    <property type="entry name" value="HormR"/>
    <property type="match status" value="1"/>
</dbReference>
<dbReference type="PROSITE" id="PS50227">
    <property type="entry name" value="G_PROTEIN_RECEP_F2_3"/>
    <property type="match status" value="1"/>
</dbReference>
<dbReference type="Pfam" id="PF00002">
    <property type="entry name" value="7tm_2"/>
    <property type="match status" value="1"/>
</dbReference>
<feature type="transmembrane region" description="Helical" evidence="12">
    <location>
        <begin position="208"/>
        <end position="233"/>
    </location>
</feature>
<keyword evidence="7 12" id="KW-0472">Membrane</keyword>
<evidence type="ECO:0000259" key="13">
    <source>
        <dbReference type="PROSITE" id="PS50227"/>
    </source>
</evidence>
<keyword evidence="5 12" id="KW-1133">Transmembrane helix</keyword>
<dbReference type="Pfam" id="PF02793">
    <property type="entry name" value="HRM"/>
    <property type="match status" value="1"/>
</dbReference>
<keyword evidence="9" id="KW-0325">Glycoprotein</keyword>
<dbReference type="Gene3D" id="1.20.1070.10">
    <property type="entry name" value="Rhodopsin 7-helix transmembrane proteins"/>
    <property type="match status" value="1"/>
</dbReference>
<evidence type="ECO:0000256" key="12">
    <source>
        <dbReference type="SAM" id="Phobius"/>
    </source>
</evidence>
<proteinExistence type="inferred from homology"/>
<evidence type="ECO:0000313" key="15">
    <source>
        <dbReference type="EMBL" id="WAQ94298.1"/>
    </source>
</evidence>
<keyword evidence="4 12" id="KW-0812">Transmembrane</keyword>
<sequence>MEYTEGICRDRLFELPVNIFNVFSCSMCYKYLFHTGNELTPQVDKPWMLVPAENTRTHFSSNFSVLADVKDAKYRDVICNSLNRDDCTRWMDCCQAAIRCCQKQLSIPQSNVTSGLCPRTWDGYSCFDDALPSTRVKLSCPNYIEHGSTSGEFYLMSISFAEYLVANNELTYAYKDCTENGTWWMNPVTGSEWTNYTTCVPKQDYHTVVYVALACNILSLLLLIPACAIFLGIRQLRVQKRIKLHLCLFLSFIFASVVTITWDVAVYLDRLQNERTNTVMHQNSAGCKLLYILTRYVSTANFFWMFAEGLYLHRLIVHAFSPPKTLIPYYLFGWVGAWIPSLIYSIIRATKQEYNSSCWVHNIGPYEWLLYTPNLICIGANVLFLANILKILCSKLQTHPNEPKNYRKALKATFVLVPLFGLQQFLVIYRPPPGTTLSFTYEILQKVVQNTQGATVALIFCFFNDEVNTYMRNCIGSYISIGTSSKNHNRKSSMSSSTQITSYTSSARRNMKCNDNSGESYMPLSASSTTQELTTPTNGHVTFSV</sequence>
<dbReference type="Proteomes" id="UP001164746">
    <property type="component" value="Chromosome 1"/>
</dbReference>
<evidence type="ECO:0000259" key="14">
    <source>
        <dbReference type="PROSITE" id="PS50261"/>
    </source>
</evidence>
<dbReference type="PANTHER" id="PTHR45620">
    <property type="entry name" value="PDF RECEPTOR-LIKE PROTEIN-RELATED"/>
    <property type="match status" value="1"/>
</dbReference>
<dbReference type="SUPFAM" id="SSF111418">
    <property type="entry name" value="Hormone receptor domain"/>
    <property type="match status" value="1"/>
</dbReference>
<evidence type="ECO:0000256" key="3">
    <source>
        <dbReference type="ARBA" id="ARBA00022475"/>
    </source>
</evidence>
<evidence type="ECO:0000256" key="1">
    <source>
        <dbReference type="ARBA" id="ARBA00004651"/>
    </source>
</evidence>
<feature type="domain" description="G-protein coupled receptors family 2 profile 1" evidence="13">
    <location>
        <begin position="99"/>
        <end position="203"/>
    </location>
</feature>
<evidence type="ECO:0000256" key="5">
    <source>
        <dbReference type="ARBA" id="ARBA00022989"/>
    </source>
</evidence>
<gene>
    <name evidence="15" type="ORF">MAR_006769</name>
</gene>
<dbReference type="InterPro" id="IPR017983">
    <property type="entry name" value="GPCR_2_secretin-like_CS"/>
</dbReference>
<evidence type="ECO:0000256" key="4">
    <source>
        <dbReference type="ARBA" id="ARBA00022692"/>
    </source>
</evidence>
<dbReference type="PANTHER" id="PTHR45620:SF42">
    <property type="entry name" value="G-PROTEIN COUPLED RECEPTOR SEB-2"/>
    <property type="match status" value="1"/>
</dbReference>
<comment type="similarity">
    <text evidence="2">Belongs to the G-protein coupled receptor 2 family.</text>
</comment>
<keyword evidence="10" id="KW-0807">Transducer</keyword>
<dbReference type="InterPro" id="IPR036445">
    <property type="entry name" value="GPCR_2_extracell_dom_sf"/>
</dbReference>
<dbReference type="SUPFAM" id="SSF81321">
    <property type="entry name" value="Family A G protein-coupled receptor-like"/>
    <property type="match status" value="1"/>
</dbReference>
<feature type="transmembrane region" description="Helical" evidence="12">
    <location>
        <begin position="245"/>
        <end position="268"/>
    </location>
</feature>
<feature type="transmembrane region" description="Helical" evidence="12">
    <location>
        <begin position="368"/>
        <end position="389"/>
    </location>
</feature>
<organism evidence="15 16">
    <name type="scientific">Mya arenaria</name>
    <name type="common">Soft-shell clam</name>
    <dbReference type="NCBI Taxonomy" id="6604"/>
    <lineage>
        <taxon>Eukaryota</taxon>
        <taxon>Metazoa</taxon>
        <taxon>Spiralia</taxon>
        <taxon>Lophotrochozoa</taxon>
        <taxon>Mollusca</taxon>
        <taxon>Bivalvia</taxon>
        <taxon>Autobranchia</taxon>
        <taxon>Heteroconchia</taxon>
        <taxon>Euheterodonta</taxon>
        <taxon>Imparidentia</taxon>
        <taxon>Neoheterodontei</taxon>
        <taxon>Myida</taxon>
        <taxon>Myoidea</taxon>
        <taxon>Myidae</taxon>
        <taxon>Mya</taxon>
    </lineage>
</organism>
<evidence type="ECO:0000256" key="11">
    <source>
        <dbReference type="SAM" id="MobiDB-lite"/>
    </source>
</evidence>
<dbReference type="PROSITE" id="PS00650">
    <property type="entry name" value="G_PROTEIN_RECEP_F2_2"/>
    <property type="match status" value="1"/>
</dbReference>
<dbReference type="PRINTS" id="PR00249">
    <property type="entry name" value="GPCRSECRETIN"/>
</dbReference>